<keyword evidence="3 8" id="KW-0690">Ribosome biogenesis</keyword>
<accession>A0A1I5M8V0</accession>
<keyword evidence="13" id="KW-1185">Reference proteome</keyword>
<dbReference type="PRINTS" id="PR00326">
    <property type="entry name" value="GTP1OBG"/>
</dbReference>
<evidence type="ECO:0000256" key="9">
    <source>
        <dbReference type="PROSITE-ProRule" id="PRU01049"/>
    </source>
</evidence>
<keyword evidence="4 10" id="KW-0677">Repeat</keyword>
<protein>
    <recommendedName>
        <fullName evidence="2 8">GTPase Der</fullName>
    </recommendedName>
    <alternativeName>
        <fullName evidence="7 8">GTP-binding protein EngA</fullName>
    </alternativeName>
</protein>
<dbReference type="Pfam" id="PF14714">
    <property type="entry name" value="KH_dom-like"/>
    <property type="match status" value="1"/>
</dbReference>
<dbReference type="GO" id="GO:0043022">
    <property type="term" value="F:ribosome binding"/>
    <property type="evidence" value="ECO:0007669"/>
    <property type="project" value="TreeGrafter"/>
</dbReference>
<dbReference type="NCBIfam" id="TIGR03594">
    <property type="entry name" value="GTPase_EngA"/>
    <property type="match status" value="1"/>
</dbReference>
<comment type="similarity">
    <text evidence="1 8 9 10">Belongs to the TRAFAC class TrmE-Era-EngA-EngB-Septin-like GTPase superfamily. EngA (Der) GTPase family.</text>
</comment>
<gene>
    <name evidence="8" type="primary">der</name>
    <name evidence="12" type="ORF">SAMN05216234_10553</name>
</gene>
<dbReference type="PIRSF" id="PIRSF006485">
    <property type="entry name" value="GTP-binding_EngA"/>
    <property type="match status" value="1"/>
</dbReference>
<evidence type="ECO:0000256" key="4">
    <source>
        <dbReference type="ARBA" id="ARBA00022737"/>
    </source>
</evidence>
<dbReference type="RefSeq" id="WP_092911014.1">
    <property type="nucleotide sequence ID" value="NZ_FOXB01000005.1"/>
</dbReference>
<dbReference type="FunFam" id="3.40.50.300:FF:000494">
    <property type="entry name" value="tRNA modification GTPase MnmE"/>
    <property type="match status" value="1"/>
</dbReference>
<dbReference type="GO" id="GO:0005525">
    <property type="term" value="F:GTP binding"/>
    <property type="evidence" value="ECO:0007669"/>
    <property type="project" value="UniProtKB-UniRule"/>
</dbReference>
<dbReference type="InterPro" id="IPR016484">
    <property type="entry name" value="GTPase_Der"/>
</dbReference>
<dbReference type="FunFam" id="3.30.300.20:FF:000004">
    <property type="entry name" value="GTPase Der"/>
    <property type="match status" value="1"/>
</dbReference>
<dbReference type="InterPro" id="IPR027417">
    <property type="entry name" value="P-loop_NTPase"/>
</dbReference>
<feature type="binding site" evidence="8">
    <location>
        <begin position="8"/>
        <end position="15"/>
    </location>
    <ligand>
        <name>GTP</name>
        <dbReference type="ChEBI" id="CHEBI:37565"/>
        <label>1</label>
    </ligand>
</feature>
<comment type="function">
    <text evidence="8 10">GTPase that plays an essential role in the late steps of ribosome biogenesis.</text>
</comment>
<evidence type="ECO:0000256" key="6">
    <source>
        <dbReference type="ARBA" id="ARBA00023134"/>
    </source>
</evidence>
<feature type="binding site" evidence="8">
    <location>
        <begin position="55"/>
        <end position="59"/>
    </location>
    <ligand>
        <name>GTP</name>
        <dbReference type="ChEBI" id="CHEBI:37565"/>
        <label>1</label>
    </ligand>
</feature>
<dbReference type="Proteomes" id="UP000199227">
    <property type="component" value="Unassembled WGS sequence"/>
</dbReference>
<dbReference type="GO" id="GO:0042254">
    <property type="term" value="P:ribosome biogenesis"/>
    <property type="evidence" value="ECO:0007669"/>
    <property type="project" value="UniProtKB-KW"/>
</dbReference>
<feature type="binding site" evidence="8">
    <location>
        <begin position="204"/>
        <end position="211"/>
    </location>
    <ligand>
        <name>GTP</name>
        <dbReference type="ChEBI" id="CHEBI:37565"/>
        <label>2</label>
    </ligand>
</feature>
<evidence type="ECO:0000256" key="5">
    <source>
        <dbReference type="ARBA" id="ARBA00022741"/>
    </source>
</evidence>
<evidence type="ECO:0000256" key="1">
    <source>
        <dbReference type="ARBA" id="ARBA00008279"/>
    </source>
</evidence>
<evidence type="ECO:0000256" key="2">
    <source>
        <dbReference type="ARBA" id="ARBA00020953"/>
    </source>
</evidence>
<dbReference type="Pfam" id="PF01926">
    <property type="entry name" value="MMR_HSR1"/>
    <property type="match status" value="2"/>
</dbReference>
<keyword evidence="5 8" id="KW-0547">Nucleotide-binding</keyword>
<proteinExistence type="inferred from homology"/>
<evidence type="ECO:0000259" key="11">
    <source>
        <dbReference type="PROSITE" id="PS51712"/>
    </source>
</evidence>
<evidence type="ECO:0000256" key="10">
    <source>
        <dbReference type="RuleBase" id="RU004481"/>
    </source>
</evidence>
<evidence type="ECO:0000313" key="12">
    <source>
        <dbReference type="EMBL" id="SFP05747.1"/>
    </source>
</evidence>
<organism evidence="12 13">
    <name type="scientific">Hydrogenimonas thermophila</name>
    <dbReference type="NCBI Taxonomy" id="223786"/>
    <lineage>
        <taxon>Bacteria</taxon>
        <taxon>Pseudomonadati</taxon>
        <taxon>Campylobacterota</taxon>
        <taxon>Epsilonproteobacteria</taxon>
        <taxon>Campylobacterales</taxon>
        <taxon>Hydrogenimonadaceae</taxon>
        <taxon>Hydrogenimonas</taxon>
    </lineage>
</organism>
<dbReference type="InterPro" id="IPR032859">
    <property type="entry name" value="KH_dom-like"/>
</dbReference>
<dbReference type="Gene3D" id="3.30.300.20">
    <property type="match status" value="1"/>
</dbReference>
<feature type="domain" description="EngA-type G" evidence="11">
    <location>
        <begin position="198"/>
        <end position="369"/>
    </location>
</feature>
<keyword evidence="6 8" id="KW-0342">GTP-binding</keyword>
<name>A0A1I5M8V0_9BACT</name>
<dbReference type="InterPro" id="IPR006073">
    <property type="entry name" value="GTP-bd"/>
</dbReference>
<evidence type="ECO:0000256" key="7">
    <source>
        <dbReference type="ARBA" id="ARBA00032345"/>
    </source>
</evidence>
<feature type="binding site" evidence="8">
    <location>
        <begin position="116"/>
        <end position="119"/>
    </location>
    <ligand>
        <name>GTP</name>
        <dbReference type="ChEBI" id="CHEBI:37565"/>
        <label>1</label>
    </ligand>
</feature>
<feature type="binding site" evidence="8">
    <location>
        <begin position="315"/>
        <end position="318"/>
    </location>
    <ligand>
        <name>GTP</name>
        <dbReference type="ChEBI" id="CHEBI:37565"/>
        <label>2</label>
    </ligand>
</feature>
<dbReference type="PANTHER" id="PTHR43834">
    <property type="entry name" value="GTPASE DER"/>
    <property type="match status" value="1"/>
</dbReference>
<dbReference type="CDD" id="cd01895">
    <property type="entry name" value="EngA2"/>
    <property type="match status" value="1"/>
</dbReference>
<dbReference type="PANTHER" id="PTHR43834:SF6">
    <property type="entry name" value="GTPASE DER"/>
    <property type="match status" value="1"/>
</dbReference>
<dbReference type="CDD" id="cd01894">
    <property type="entry name" value="EngA1"/>
    <property type="match status" value="1"/>
</dbReference>
<evidence type="ECO:0000256" key="8">
    <source>
        <dbReference type="HAMAP-Rule" id="MF_00195"/>
    </source>
</evidence>
<sequence>MKKIAILGQPNVGKSSLFNRFAKRRIAITSDMAGTTRDVKKELIDFDGKEAEIVDTGGIDESTELFRSVKNKAIEAAEIADIIIYMVNGKSLPDGRDKQLFYKLQSLGKPIALVINKIDNDKEEERAWEFSEFGAQNQFAISVSHNRRVGQLIEWIKSHLDEPELVLELDDEDDALENLISRFDESGTLKEEENLNEIGVAIIGRTNVGKSSLLNALLGSERAVVSDVAGTTIDPVDEKIIVKDKTVTFIDTAGLRRRGKIQGIERYALGRTRQMLEKADIALLVLDASAPLSELDEKIAGLVDEYKLGCIIVLNKWDEALGTYDEIVEELRYRFKFLSWAPVITVSAKSKKRVHKITDMLLKVYENYTRHIPTRELNDVIKNATIKHHIPSFKGKAVNILFASQYEIKPPKIALISNRPKGIHFSYIRYLSNQIRENFDLEGTPLILIPKKRGEREEDNSED</sequence>
<dbReference type="AlphaFoldDB" id="A0A1I5M8V0"/>
<dbReference type="InterPro" id="IPR015946">
    <property type="entry name" value="KH_dom-like_a/b"/>
</dbReference>
<dbReference type="OrthoDB" id="9805918at2"/>
<dbReference type="InterPro" id="IPR031166">
    <property type="entry name" value="G_ENGA"/>
</dbReference>
<dbReference type="EMBL" id="FOXB01000005">
    <property type="protein sequence ID" value="SFP05747.1"/>
    <property type="molecule type" value="Genomic_DNA"/>
</dbReference>
<dbReference type="InterPro" id="IPR005225">
    <property type="entry name" value="Small_GTP-bd"/>
</dbReference>
<dbReference type="Gene3D" id="3.40.50.300">
    <property type="entry name" value="P-loop containing nucleotide triphosphate hydrolases"/>
    <property type="match status" value="2"/>
</dbReference>
<evidence type="ECO:0000256" key="3">
    <source>
        <dbReference type="ARBA" id="ARBA00022517"/>
    </source>
</evidence>
<dbReference type="NCBIfam" id="TIGR00231">
    <property type="entry name" value="small_GTP"/>
    <property type="match status" value="2"/>
</dbReference>
<reference evidence="12 13" key="1">
    <citation type="submission" date="2016-10" db="EMBL/GenBank/DDBJ databases">
        <authorList>
            <person name="de Groot N.N."/>
        </authorList>
    </citation>
    <scope>NUCLEOTIDE SEQUENCE [LARGE SCALE GENOMIC DNA]</scope>
    <source>
        <strain evidence="12 13">EP1-55-1</strain>
    </source>
</reference>
<dbReference type="PROSITE" id="PS51712">
    <property type="entry name" value="G_ENGA"/>
    <property type="match status" value="1"/>
</dbReference>
<dbReference type="SUPFAM" id="SSF52540">
    <property type="entry name" value="P-loop containing nucleoside triphosphate hydrolases"/>
    <property type="match status" value="2"/>
</dbReference>
<feature type="binding site" evidence="8">
    <location>
        <begin position="251"/>
        <end position="255"/>
    </location>
    <ligand>
        <name>GTP</name>
        <dbReference type="ChEBI" id="CHEBI:37565"/>
        <label>2</label>
    </ligand>
</feature>
<dbReference type="STRING" id="223786.SAMN05216234_10553"/>
<dbReference type="HAMAP" id="MF_00195">
    <property type="entry name" value="GTPase_Der"/>
    <property type="match status" value="1"/>
</dbReference>
<evidence type="ECO:0000313" key="13">
    <source>
        <dbReference type="Proteomes" id="UP000199227"/>
    </source>
</evidence>
<comment type="subunit">
    <text evidence="8">Associates with the 50S ribosomal subunit.</text>
</comment>